<evidence type="ECO:0000256" key="1">
    <source>
        <dbReference type="ARBA" id="ARBA00001968"/>
    </source>
</evidence>
<dbReference type="PROSITE" id="PS50950">
    <property type="entry name" value="ZF_THAP"/>
    <property type="match status" value="1"/>
</dbReference>
<dbReference type="EMBL" id="UYJE01006064">
    <property type="protein sequence ID" value="VDI42676.1"/>
    <property type="molecule type" value="Genomic_DNA"/>
</dbReference>
<dbReference type="EMBL" id="UYJE01006064">
    <property type="protein sequence ID" value="VDI42677.1"/>
    <property type="molecule type" value="Genomic_DNA"/>
</dbReference>
<evidence type="ECO:0000313" key="9">
    <source>
        <dbReference type="Proteomes" id="UP000596742"/>
    </source>
</evidence>
<evidence type="ECO:0000259" key="7">
    <source>
        <dbReference type="PROSITE" id="PS50950"/>
    </source>
</evidence>
<evidence type="ECO:0000256" key="6">
    <source>
        <dbReference type="PROSITE-ProRule" id="PRU00309"/>
    </source>
</evidence>
<keyword evidence="3 6" id="KW-0863">Zinc-finger</keyword>
<comment type="caution">
    <text evidence="8">The sequence shown here is derived from an EMBL/GenBank/DDBJ whole genome shotgun (WGS) entry which is preliminary data.</text>
</comment>
<dbReference type="PANTHER" id="PTHR23080:SF141">
    <property type="entry name" value="TRANSPOSASE HELIX-TURN-HELIX DOMAIN-CONTAINING PROTEIN"/>
    <property type="match status" value="1"/>
</dbReference>
<keyword evidence="5 6" id="KW-0238">DNA-binding</keyword>
<dbReference type="InterPro" id="IPR027805">
    <property type="entry name" value="Transposase_HTH_dom"/>
</dbReference>
<dbReference type="GO" id="GO:0003677">
    <property type="term" value="F:DNA binding"/>
    <property type="evidence" value="ECO:0007669"/>
    <property type="project" value="UniProtKB-UniRule"/>
</dbReference>
<dbReference type="SMART" id="SM00980">
    <property type="entry name" value="THAP"/>
    <property type="match status" value="1"/>
</dbReference>
<dbReference type="InterPro" id="IPR006612">
    <property type="entry name" value="THAP_Znf"/>
</dbReference>
<dbReference type="Pfam" id="PF13613">
    <property type="entry name" value="HTH_Tnp_4"/>
    <property type="match status" value="1"/>
</dbReference>
<dbReference type="InterPro" id="IPR027806">
    <property type="entry name" value="HARBI1_dom"/>
</dbReference>
<evidence type="ECO:0000256" key="4">
    <source>
        <dbReference type="ARBA" id="ARBA00022833"/>
    </source>
</evidence>
<evidence type="ECO:0000256" key="2">
    <source>
        <dbReference type="ARBA" id="ARBA00022723"/>
    </source>
</evidence>
<dbReference type="Pfam" id="PF05485">
    <property type="entry name" value="THAP"/>
    <property type="match status" value="1"/>
</dbReference>
<name>A0A8B6F130_MYTGA</name>
<dbReference type="PANTHER" id="PTHR23080">
    <property type="entry name" value="THAP DOMAIN PROTEIN"/>
    <property type="match status" value="1"/>
</dbReference>
<dbReference type="Proteomes" id="UP000596742">
    <property type="component" value="Unassembled WGS sequence"/>
</dbReference>
<accession>A0A8B6F130</accession>
<proteinExistence type="predicted"/>
<sequence length="520" mass="60060">MDSVQVKHKSEGVKHCCYGTCDTRYRHRDDMKDVFFIPFPKPITQREKCERWIKACGRLQEDFNVDKIKRCTYMCSKHFVGGKGPTDIHPDPMPALLHNDEQLRRFKRKRKAPTPRSKPIKVSKKDVSTAAECLLQLSNQLVPLDPDESIVACTENMTVGCEKGIQTDSVHVSTEHKEVQTIYEKNFLNAKIENMLLKNEIKLTRLDDKCDSAKSTPLSLHSIKDDDVKMKLFTGLYYDQFLALIEFLGESVNNLTYWDGKNTKENSKKGTRKFSPEEELFLTLVRFRRGYSVDTMAHFFGISSSSVSVIFTTWMQLLYCHFNSYRSIMFPERHHFRNNLPRVFKTFKNIRCTIDCTEFFVQMPRDFRRQGNLYSSYKNHHTYKSLIGVAPNGAIVYVSDLFEGSISDRAIIEQSGFLNYINPGDLILADRGFTIEDLLMARQAVLNIPPFLGKRTKFTPEEELKTRRIAKARIHVERVIERVKKFKLLSGNIPLSLSPIADQMVFVASCLVNFQEPLVK</sequence>
<organism evidence="8 9">
    <name type="scientific">Mytilus galloprovincialis</name>
    <name type="common">Mediterranean mussel</name>
    <dbReference type="NCBI Taxonomy" id="29158"/>
    <lineage>
        <taxon>Eukaryota</taxon>
        <taxon>Metazoa</taxon>
        <taxon>Spiralia</taxon>
        <taxon>Lophotrochozoa</taxon>
        <taxon>Mollusca</taxon>
        <taxon>Bivalvia</taxon>
        <taxon>Autobranchia</taxon>
        <taxon>Pteriomorphia</taxon>
        <taxon>Mytilida</taxon>
        <taxon>Mytiloidea</taxon>
        <taxon>Mytilidae</taxon>
        <taxon>Mytilinae</taxon>
        <taxon>Mytilus</taxon>
    </lineage>
</organism>
<evidence type="ECO:0000313" key="8">
    <source>
        <dbReference type="EMBL" id="VDI42677.1"/>
    </source>
</evidence>
<keyword evidence="4" id="KW-0862">Zinc</keyword>
<reference evidence="8" key="1">
    <citation type="submission" date="2018-11" db="EMBL/GenBank/DDBJ databases">
        <authorList>
            <person name="Alioto T."/>
            <person name="Alioto T."/>
        </authorList>
    </citation>
    <scope>NUCLEOTIDE SEQUENCE</scope>
</reference>
<keyword evidence="2" id="KW-0479">Metal-binding</keyword>
<dbReference type="AlphaFoldDB" id="A0A8B6F130"/>
<evidence type="ECO:0000256" key="5">
    <source>
        <dbReference type="ARBA" id="ARBA00023125"/>
    </source>
</evidence>
<feature type="domain" description="THAP-type" evidence="7">
    <location>
        <begin position="12"/>
        <end position="97"/>
    </location>
</feature>
<dbReference type="GO" id="GO:0008270">
    <property type="term" value="F:zinc ion binding"/>
    <property type="evidence" value="ECO:0007669"/>
    <property type="project" value="UniProtKB-KW"/>
</dbReference>
<dbReference type="SUPFAM" id="SSF57716">
    <property type="entry name" value="Glucocorticoid receptor-like (DNA-binding domain)"/>
    <property type="match status" value="1"/>
</dbReference>
<gene>
    <name evidence="8" type="ORF">MGAL_10B070370</name>
</gene>
<dbReference type="OrthoDB" id="6122338at2759"/>
<keyword evidence="9" id="KW-1185">Reference proteome</keyword>
<protein>
    <recommendedName>
        <fullName evidence="7">THAP-type domain-containing protein</fullName>
    </recommendedName>
</protein>
<evidence type="ECO:0000256" key="3">
    <source>
        <dbReference type="ARBA" id="ARBA00022771"/>
    </source>
</evidence>
<dbReference type="Pfam" id="PF13359">
    <property type="entry name" value="DDE_Tnp_4"/>
    <property type="match status" value="1"/>
</dbReference>
<comment type="cofactor">
    <cofactor evidence="1">
        <name>a divalent metal cation</name>
        <dbReference type="ChEBI" id="CHEBI:60240"/>
    </cofactor>
</comment>